<evidence type="ECO:0000313" key="12">
    <source>
        <dbReference type="EMBL" id="QQV77461.1"/>
    </source>
</evidence>
<dbReference type="Pfam" id="PF07715">
    <property type="entry name" value="Plug"/>
    <property type="match status" value="1"/>
</dbReference>
<dbReference type="Gene3D" id="2.40.170.20">
    <property type="entry name" value="TonB-dependent receptor, beta-barrel domain"/>
    <property type="match status" value="1"/>
</dbReference>
<dbReference type="InterPro" id="IPR036942">
    <property type="entry name" value="Beta-barrel_TonB_sf"/>
</dbReference>
<comment type="similarity">
    <text evidence="8 9">Belongs to the TonB-dependent receptor family.</text>
</comment>
<keyword evidence="12" id="KW-0675">Receptor</keyword>
<evidence type="ECO:0000256" key="6">
    <source>
        <dbReference type="ARBA" id="ARBA00023136"/>
    </source>
</evidence>
<keyword evidence="2 8" id="KW-0813">Transport</keyword>
<dbReference type="KEGG" id="sari:H5J25_01105"/>
<feature type="domain" description="TonB-dependent receptor plug" evidence="11">
    <location>
        <begin position="71"/>
        <end position="185"/>
    </location>
</feature>
<dbReference type="InterPro" id="IPR000531">
    <property type="entry name" value="Beta-barrel_TonB"/>
</dbReference>
<comment type="subcellular location">
    <subcellularLocation>
        <location evidence="1 8">Cell outer membrane</location>
        <topology evidence="1 8">Multi-pass membrane protein</topology>
    </subcellularLocation>
</comment>
<proteinExistence type="inferred from homology"/>
<dbReference type="PANTHER" id="PTHR47234:SF2">
    <property type="entry name" value="TONB-DEPENDENT RECEPTOR"/>
    <property type="match status" value="1"/>
</dbReference>
<evidence type="ECO:0000256" key="1">
    <source>
        <dbReference type="ARBA" id="ARBA00004571"/>
    </source>
</evidence>
<dbReference type="GO" id="GO:0009279">
    <property type="term" value="C:cell outer membrane"/>
    <property type="evidence" value="ECO:0007669"/>
    <property type="project" value="UniProtKB-SubCell"/>
</dbReference>
<dbReference type="PROSITE" id="PS52016">
    <property type="entry name" value="TONB_DEPENDENT_REC_3"/>
    <property type="match status" value="1"/>
</dbReference>
<dbReference type="InterPro" id="IPR037066">
    <property type="entry name" value="Plug_dom_sf"/>
</dbReference>
<dbReference type="AlphaFoldDB" id="A0A974NUZ7"/>
<dbReference type="Gene3D" id="2.170.130.10">
    <property type="entry name" value="TonB-dependent receptor, plug domain"/>
    <property type="match status" value="1"/>
</dbReference>
<dbReference type="InterPro" id="IPR039426">
    <property type="entry name" value="TonB-dep_rcpt-like"/>
</dbReference>
<gene>
    <name evidence="12" type="ORF">H5J25_01105</name>
</gene>
<evidence type="ECO:0000256" key="8">
    <source>
        <dbReference type="PROSITE-ProRule" id="PRU01360"/>
    </source>
</evidence>
<evidence type="ECO:0000256" key="5">
    <source>
        <dbReference type="ARBA" id="ARBA00023077"/>
    </source>
</evidence>
<dbReference type="Pfam" id="PF00593">
    <property type="entry name" value="TonB_dep_Rec_b-barrel"/>
    <property type="match status" value="1"/>
</dbReference>
<dbReference type="InterPro" id="IPR012910">
    <property type="entry name" value="Plug_dom"/>
</dbReference>
<dbReference type="Proteomes" id="UP000595894">
    <property type="component" value="Chromosome"/>
</dbReference>
<evidence type="ECO:0000259" key="10">
    <source>
        <dbReference type="Pfam" id="PF00593"/>
    </source>
</evidence>
<name>A0A974NUZ7_9SPHN</name>
<keyword evidence="7 8" id="KW-0998">Cell outer membrane</keyword>
<evidence type="ECO:0000259" key="11">
    <source>
        <dbReference type="Pfam" id="PF07715"/>
    </source>
</evidence>
<dbReference type="PANTHER" id="PTHR47234">
    <property type="match status" value="1"/>
</dbReference>
<evidence type="ECO:0000313" key="13">
    <source>
        <dbReference type="Proteomes" id="UP000595894"/>
    </source>
</evidence>
<evidence type="ECO:0000256" key="3">
    <source>
        <dbReference type="ARBA" id="ARBA00022452"/>
    </source>
</evidence>
<evidence type="ECO:0000256" key="7">
    <source>
        <dbReference type="ARBA" id="ARBA00023237"/>
    </source>
</evidence>
<organism evidence="12 13">
    <name type="scientific">Sphingomonas aliaeris</name>
    <dbReference type="NCBI Taxonomy" id="2759526"/>
    <lineage>
        <taxon>Bacteria</taxon>
        <taxon>Pseudomonadati</taxon>
        <taxon>Pseudomonadota</taxon>
        <taxon>Alphaproteobacteria</taxon>
        <taxon>Sphingomonadales</taxon>
        <taxon>Sphingomonadaceae</taxon>
        <taxon>Sphingomonas</taxon>
    </lineage>
</organism>
<keyword evidence="6 8" id="KW-0472">Membrane</keyword>
<keyword evidence="5 9" id="KW-0798">TonB box</keyword>
<evidence type="ECO:0000256" key="2">
    <source>
        <dbReference type="ARBA" id="ARBA00022448"/>
    </source>
</evidence>
<reference evidence="13" key="1">
    <citation type="submission" date="2020-09" db="EMBL/GenBank/DDBJ databases">
        <title>Sphingomonas sp., a new species isolated from pork steak.</title>
        <authorList>
            <person name="Heidler von Heilborn D."/>
        </authorList>
    </citation>
    <scope>NUCLEOTIDE SEQUENCE [LARGE SCALE GENOMIC DNA]</scope>
</reference>
<keyword evidence="4 8" id="KW-0812">Transmembrane</keyword>
<keyword evidence="13" id="KW-1185">Reference proteome</keyword>
<dbReference type="RefSeq" id="WP_202093945.1">
    <property type="nucleotide sequence ID" value="NZ_CP061035.1"/>
</dbReference>
<accession>A0A974NUZ7</accession>
<dbReference type="EMBL" id="CP061035">
    <property type="protein sequence ID" value="QQV77461.1"/>
    <property type="molecule type" value="Genomic_DNA"/>
</dbReference>
<evidence type="ECO:0000256" key="4">
    <source>
        <dbReference type="ARBA" id="ARBA00022692"/>
    </source>
</evidence>
<dbReference type="SUPFAM" id="SSF56935">
    <property type="entry name" value="Porins"/>
    <property type="match status" value="1"/>
</dbReference>
<protein>
    <submittedName>
        <fullName evidence="12">TonB-dependent receptor</fullName>
    </submittedName>
</protein>
<feature type="domain" description="TonB-dependent receptor-like beta-barrel" evidence="10">
    <location>
        <begin position="407"/>
        <end position="950"/>
    </location>
</feature>
<sequence length="990" mass="105637">MANSLNSTLKMLRSGAAMQAFVLLGAGVAGSAISVVPAMAQQQPEAVAVGQEEPAGTDIVVTGSRIARPEADSAVPITVIDDTQLSLEGQQNISDVLNELPQVGIGQTRTNTNFSTSGTGTATVNLRALGSSRTLTLVNGRRFIGGFAGDSAVDLNNIPTDFLERVELVTGGSSAVYGSDAVAGVVNFILRDKFKGISVRGQSTLTGKGDAQRYFASVTAGETLGDGRGNILVNYSYDRDEGLFSRQRAISAQDCSGVVCGLGSFSSFAPQGQFRLLSPTGGAIAAVNLPTANQFFSFNPDNSLARLDGFNTGAFGFNRNGVRYISVPVQRHLVSGIANYEITNGIKAFVEATYSNVKSQASLEASPIANADLGSLGYNIDNPFIPAAVAAQIAGLNSDANPANDVGFIGFRRRQNEVFSRSNRASRETVRVATGFKGEIADRFNWEASYVYGRLRDFNTTQDVDAARYRNALDAIRVGPGNVVGTDIVCRDVAARAAGCVPINLFGLNTADPLASAYVQSQVAKSEDIVNTQQVWSANIAGPLFALWAGDVGASIGVEYRKEKTVDDLDFLTNTGGNSGNQIPDLVGQFNVKEVFGELNVPLLKDKSFVKYLGLIGAARYSDYSTIGNVFSWNAGAEFEPISGLRFRGVYAVANRAPNIGELFSQPSETFAAVSDPCDGITAATATPEAVACRANVPAIGNFFTANPTGTFQYSLADIQGINGFVGGNTALKEETAKTYTLGVTVSPQLVRGLIFTADYYNIKIEDAIGSLGRSFSIQQCLLTGAPVFCSQVTRDSSTGFVTTVNGQLINVVTLETSGIDFGIRYQRQLNLLGNDRFSFNGNYTWLLDYKQQSDPTSAKIDSAGTYGNGFSTHRFNVRGTYSIDEFSFSWQTTFTSGGNYIYNDGTGPSVSNTPAVEALNAQPDYWLHDAQARFDLKSGYSFFFGIDNLFDKKPRYLPGTPFGTPTGLETAADYDVIGRRFTAGFKFKL</sequence>
<evidence type="ECO:0000256" key="9">
    <source>
        <dbReference type="RuleBase" id="RU003357"/>
    </source>
</evidence>
<keyword evidence="3 8" id="KW-1134">Transmembrane beta strand</keyword>